<comment type="caution">
    <text evidence="3">The sequence shown here is derived from an EMBL/GenBank/DDBJ whole genome shotgun (WGS) entry which is preliminary data.</text>
</comment>
<organism evidence="3 4">
    <name type="scientific">Pseudorhodoferax aquiterrae</name>
    <dbReference type="NCBI Taxonomy" id="747304"/>
    <lineage>
        <taxon>Bacteria</taxon>
        <taxon>Pseudomonadati</taxon>
        <taxon>Pseudomonadota</taxon>
        <taxon>Betaproteobacteria</taxon>
        <taxon>Burkholderiales</taxon>
        <taxon>Comamonadaceae</taxon>
    </lineage>
</organism>
<evidence type="ECO:0000259" key="2">
    <source>
        <dbReference type="Pfam" id="PF08450"/>
    </source>
</evidence>
<dbReference type="PRINTS" id="PR01790">
    <property type="entry name" value="SMP30FAMILY"/>
</dbReference>
<evidence type="ECO:0000256" key="1">
    <source>
        <dbReference type="ARBA" id="ARBA00008853"/>
    </source>
</evidence>
<accession>A0ABQ3G266</accession>
<dbReference type="Pfam" id="PF08450">
    <property type="entry name" value="SGL"/>
    <property type="match status" value="1"/>
</dbReference>
<dbReference type="EMBL" id="BMYK01000007">
    <property type="protein sequence ID" value="GHC84627.1"/>
    <property type="molecule type" value="Genomic_DNA"/>
</dbReference>
<dbReference type="PANTHER" id="PTHR10907:SF47">
    <property type="entry name" value="REGUCALCIN"/>
    <property type="match status" value="1"/>
</dbReference>
<dbReference type="PANTHER" id="PTHR10907">
    <property type="entry name" value="REGUCALCIN"/>
    <property type="match status" value="1"/>
</dbReference>
<keyword evidence="4" id="KW-1185">Reference proteome</keyword>
<dbReference type="SUPFAM" id="SSF63829">
    <property type="entry name" value="Calcium-dependent phosphotriesterase"/>
    <property type="match status" value="1"/>
</dbReference>
<feature type="domain" description="SMP-30/Gluconolactonase/LRE-like region" evidence="2">
    <location>
        <begin position="16"/>
        <end position="259"/>
    </location>
</feature>
<comment type="similarity">
    <text evidence="1">Belongs to the SMP-30/CGR1 family.</text>
</comment>
<name>A0ABQ3G266_9BURK</name>
<sequence>MREMHTIRIGDSLDRLGESPCWDARTGALAWIDALAGTLHRWWPASGARETHSLPAPIGAVAPCRDDAVVVALQHRFARYDYGTRQLATLARIDCDHPDVRLNDGKCDAWGNFIAGTLHYNRAADAPLLGGLYRLRPDARLEKLAEGFALTNGPCFSPDGRTLYVADSAARTIWSFDYHPERALAGRRVFAQTEALGSGPDGATVDAEGHLWTALVRTGELARFAPDGRLERRVALPLSYPTSLCFAGPQLATAYVTSISRSVRLAGTRPHDGGLFAVEGLPAPGLPTQVFGRPH</sequence>
<dbReference type="Gene3D" id="2.120.10.30">
    <property type="entry name" value="TolB, C-terminal domain"/>
    <property type="match status" value="1"/>
</dbReference>
<dbReference type="InterPro" id="IPR005511">
    <property type="entry name" value="SMP-30"/>
</dbReference>
<dbReference type="Proteomes" id="UP000626210">
    <property type="component" value="Unassembled WGS sequence"/>
</dbReference>
<proteinExistence type="inferred from homology"/>
<evidence type="ECO:0000313" key="4">
    <source>
        <dbReference type="Proteomes" id="UP000626210"/>
    </source>
</evidence>
<dbReference type="InterPro" id="IPR013658">
    <property type="entry name" value="SGL"/>
</dbReference>
<reference evidence="4" key="1">
    <citation type="journal article" date="2019" name="Int. J. Syst. Evol. Microbiol.">
        <title>The Global Catalogue of Microorganisms (GCM) 10K type strain sequencing project: providing services to taxonomists for standard genome sequencing and annotation.</title>
        <authorList>
            <consortium name="The Broad Institute Genomics Platform"/>
            <consortium name="The Broad Institute Genome Sequencing Center for Infectious Disease"/>
            <person name="Wu L."/>
            <person name="Ma J."/>
        </authorList>
    </citation>
    <scope>NUCLEOTIDE SEQUENCE [LARGE SCALE GENOMIC DNA]</scope>
    <source>
        <strain evidence="4">KCTC 23314</strain>
    </source>
</reference>
<gene>
    <name evidence="3" type="ORF">GCM10007320_29290</name>
</gene>
<evidence type="ECO:0000313" key="3">
    <source>
        <dbReference type="EMBL" id="GHC84627.1"/>
    </source>
</evidence>
<protein>
    <submittedName>
        <fullName evidence="3">Senescence marker protein-30 (SMP-30) (Regucalcin) (RC)</fullName>
    </submittedName>
</protein>
<dbReference type="InterPro" id="IPR011042">
    <property type="entry name" value="6-blade_b-propeller_TolB-like"/>
</dbReference>